<dbReference type="AlphaFoldDB" id="A0A137NSG4"/>
<proteinExistence type="predicted"/>
<keyword evidence="2" id="KW-1185">Reference proteome</keyword>
<dbReference type="EMBL" id="KQ964841">
    <property type="protein sequence ID" value="KXN65630.1"/>
    <property type="molecule type" value="Genomic_DNA"/>
</dbReference>
<organism evidence="1 2">
    <name type="scientific">Conidiobolus coronatus (strain ATCC 28846 / CBS 209.66 / NRRL 28638)</name>
    <name type="common">Delacroixia coronata</name>
    <dbReference type="NCBI Taxonomy" id="796925"/>
    <lineage>
        <taxon>Eukaryota</taxon>
        <taxon>Fungi</taxon>
        <taxon>Fungi incertae sedis</taxon>
        <taxon>Zoopagomycota</taxon>
        <taxon>Entomophthoromycotina</taxon>
        <taxon>Entomophthoromycetes</taxon>
        <taxon>Entomophthorales</taxon>
        <taxon>Ancylistaceae</taxon>
        <taxon>Conidiobolus</taxon>
    </lineage>
</organism>
<accession>A0A137NSG4</accession>
<evidence type="ECO:0000313" key="1">
    <source>
        <dbReference type="EMBL" id="KXN65630.1"/>
    </source>
</evidence>
<evidence type="ECO:0000313" key="2">
    <source>
        <dbReference type="Proteomes" id="UP000070444"/>
    </source>
</evidence>
<sequence length="177" mass="20392">MLKGTHQYQISAPALFRQEWKVSSSQENQAHWIQFNIFTPTLLTDSNRNPMGKIYCPKILTLKKNIDISTKDALVRASWFKTFRSFKVSGVSDIKGFESIEWIWRRQGMNSGLILEDKQTGRCIAEFDRHRFSVGTIGDIFIFEDLPSELNWLIVFSACYSHRGIKREERSRGGGGP</sequence>
<dbReference type="Proteomes" id="UP000070444">
    <property type="component" value="Unassembled WGS sequence"/>
</dbReference>
<name>A0A137NSG4_CONC2</name>
<reference evidence="1 2" key="1">
    <citation type="journal article" date="2015" name="Genome Biol. Evol.">
        <title>Phylogenomic analyses indicate that early fungi evolved digesting cell walls of algal ancestors of land plants.</title>
        <authorList>
            <person name="Chang Y."/>
            <person name="Wang S."/>
            <person name="Sekimoto S."/>
            <person name="Aerts A.L."/>
            <person name="Choi C."/>
            <person name="Clum A."/>
            <person name="LaButti K.M."/>
            <person name="Lindquist E.A."/>
            <person name="Yee Ngan C."/>
            <person name="Ohm R.A."/>
            <person name="Salamov A.A."/>
            <person name="Grigoriev I.V."/>
            <person name="Spatafora J.W."/>
            <person name="Berbee M.L."/>
        </authorList>
    </citation>
    <scope>NUCLEOTIDE SEQUENCE [LARGE SCALE GENOMIC DNA]</scope>
    <source>
        <strain evidence="1 2">NRRL 28638</strain>
    </source>
</reference>
<protein>
    <submittedName>
        <fullName evidence="1">Uncharacterized protein</fullName>
    </submittedName>
</protein>
<gene>
    <name evidence="1" type="ORF">CONCODRAFT_169207</name>
</gene>